<dbReference type="RefSeq" id="WP_013835452.1">
    <property type="nucleotide sequence ID" value="NC_015581.1"/>
</dbReference>
<evidence type="ECO:0000313" key="3">
    <source>
        <dbReference type="Proteomes" id="UP000009232"/>
    </source>
</evidence>
<name>F6DCT8_THICA</name>
<dbReference type="InterPro" id="IPR002716">
    <property type="entry name" value="PIN_dom"/>
</dbReference>
<protein>
    <submittedName>
        <fullName evidence="2">PilT protein domain protein</fullName>
    </submittedName>
</protein>
<dbReference type="Proteomes" id="UP000009232">
    <property type="component" value="Chromosome"/>
</dbReference>
<organism evidence="2 3">
    <name type="scientific">Thiomicrospira cyclica (strain DSM 14477 / JCM 11371 / ALM1)</name>
    <name type="common">Thioalkalimicrobium cyclicum</name>
    <dbReference type="NCBI Taxonomy" id="717773"/>
    <lineage>
        <taxon>Bacteria</taxon>
        <taxon>Pseudomonadati</taxon>
        <taxon>Pseudomonadota</taxon>
        <taxon>Gammaproteobacteria</taxon>
        <taxon>Thiotrichales</taxon>
        <taxon>Piscirickettsiaceae</taxon>
        <taxon>Thiomicrospira</taxon>
    </lineage>
</organism>
<dbReference type="AlphaFoldDB" id="F6DCT8"/>
<dbReference type="Pfam" id="PF01850">
    <property type="entry name" value="PIN"/>
    <property type="match status" value="1"/>
</dbReference>
<dbReference type="Gene3D" id="3.40.50.1010">
    <property type="entry name" value="5'-nuclease"/>
    <property type="match status" value="1"/>
</dbReference>
<accession>F6DCT8</accession>
<proteinExistence type="predicted"/>
<gene>
    <name evidence="2" type="ordered locus">Thicy_0902</name>
</gene>
<sequence length="124" mass="14133">MNYCDTNIILRYLLADNDELFARALAILEEKTVFVPNEVLAEVVYVLTKTYQVPKIDACKTLDLFCQKENVLLQDEKIVSLALNFFAEKNIDFVDALLCAASKSIGVQVFSFDKKLNKCVTQDW</sequence>
<evidence type="ECO:0000259" key="1">
    <source>
        <dbReference type="Pfam" id="PF01850"/>
    </source>
</evidence>
<dbReference type="SUPFAM" id="SSF88723">
    <property type="entry name" value="PIN domain-like"/>
    <property type="match status" value="1"/>
</dbReference>
<evidence type="ECO:0000313" key="2">
    <source>
        <dbReference type="EMBL" id="AEG31674.1"/>
    </source>
</evidence>
<feature type="domain" description="PIN" evidence="1">
    <location>
        <begin position="3"/>
        <end position="118"/>
    </location>
</feature>
<reference evidence="2 3" key="1">
    <citation type="submission" date="2011-05" db="EMBL/GenBank/DDBJ databases">
        <title>Complete sequence of Thioalkalimicrobium cyclicum ALM1.</title>
        <authorList>
            <consortium name="US DOE Joint Genome Institute"/>
            <person name="Lucas S."/>
            <person name="Han J."/>
            <person name="Lapidus A."/>
            <person name="Cheng J.-F."/>
            <person name="Goodwin L."/>
            <person name="Pitluck S."/>
            <person name="Peters L."/>
            <person name="Mikhailova N."/>
            <person name="Davenport K."/>
            <person name="Han C."/>
            <person name="Tapia R."/>
            <person name="Land M."/>
            <person name="Hauser L."/>
            <person name="Kyrpides N."/>
            <person name="Ivanova N."/>
            <person name="Pagani I."/>
            <person name="Kappler U."/>
            <person name="Woyke T."/>
        </authorList>
    </citation>
    <scope>NUCLEOTIDE SEQUENCE [LARGE SCALE GENOMIC DNA]</scope>
    <source>
        <strain evidence="3">DSM 14477 / JCM 11371 / ALM1</strain>
    </source>
</reference>
<keyword evidence="3" id="KW-1185">Reference proteome</keyword>
<dbReference type="HOGENOM" id="CLU_121449_1_1_6"/>
<dbReference type="eggNOG" id="COG1848">
    <property type="taxonomic scope" value="Bacteria"/>
</dbReference>
<dbReference type="EMBL" id="CP002776">
    <property type="protein sequence ID" value="AEG31674.1"/>
    <property type="molecule type" value="Genomic_DNA"/>
</dbReference>
<dbReference type="InterPro" id="IPR029060">
    <property type="entry name" value="PIN-like_dom_sf"/>
</dbReference>
<dbReference type="KEGG" id="tcy:Thicy_0902"/>
<dbReference type="STRING" id="717773.Thicy_0902"/>